<protein>
    <submittedName>
        <fullName evidence="2">Uncharacterized protein</fullName>
    </submittedName>
</protein>
<comment type="caution">
    <text evidence="2">The sequence shown here is derived from an EMBL/GenBank/DDBJ whole genome shotgun (WGS) entry which is preliminary data.</text>
</comment>
<sequence>MRGGGASLGWGQIASRHTLDEWRPPAFVFGPATGHCRGTTAPAIRAGPAREGDGVSGTQRAAQARGRDLPAPGAGAAFSGASAQAAVFGLDYPSQPPDWLDVPAVRPVQRMREDWNDTMFFGCDVEVLKKETAGS</sequence>
<proteinExistence type="predicted"/>
<feature type="region of interest" description="Disordered" evidence="1">
    <location>
        <begin position="39"/>
        <end position="76"/>
    </location>
</feature>
<evidence type="ECO:0000256" key="1">
    <source>
        <dbReference type="SAM" id="MobiDB-lite"/>
    </source>
</evidence>
<reference evidence="2 3" key="1">
    <citation type="submission" date="2022-03" db="EMBL/GenBank/DDBJ databases">
        <title>Sinomonas sp. isolated from a soil.</title>
        <authorList>
            <person name="Han J."/>
            <person name="Kim D.-U."/>
        </authorList>
    </citation>
    <scope>NUCLEOTIDE SEQUENCE [LARGE SCALE GENOMIC DNA]</scope>
    <source>
        <strain evidence="2 3">5-5</strain>
    </source>
</reference>
<gene>
    <name evidence="2" type="ORF">L0M17_21340</name>
</gene>
<accession>A0ABS9U6Z6</accession>
<dbReference type="RefSeq" id="WP_241056650.1">
    <property type="nucleotide sequence ID" value="NZ_JAKZBV010000002.1"/>
</dbReference>
<dbReference type="EMBL" id="JAKZBV010000002">
    <property type="protein sequence ID" value="MCH6472476.1"/>
    <property type="molecule type" value="Genomic_DNA"/>
</dbReference>
<evidence type="ECO:0000313" key="2">
    <source>
        <dbReference type="EMBL" id="MCH6472476.1"/>
    </source>
</evidence>
<evidence type="ECO:0000313" key="3">
    <source>
        <dbReference type="Proteomes" id="UP001202922"/>
    </source>
</evidence>
<dbReference type="Proteomes" id="UP001202922">
    <property type="component" value="Unassembled WGS sequence"/>
</dbReference>
<keyword evidence="3" id="KW-1185">Reference proteome</keyword>
<name>A0ABS9U6Z6_9MICC</name>
<organism evidence="2 3">
    <name type="scientific">Sinomonas terrae</name>
    <dbReference type="NCBI Taxonomy" id="2908838"/>
    <lineage>
        <taxon>Bacteria</taxon>
        <taxon>Bacillati</taxon>
        <taxon>Actinomycetota</taxon>
        <taxon>Actinomycetes</taxon>
        <taxon>Micrococcales</taxon>
        <taxon>Micrococcaceae</taxon>
        <taxon>Sinomonas</taxon>
    </lineage>
</organism>